<dbReference type="PROSITE" id="PS51401">
    <property type="entry name" value="CHORD"/>
    <property type="match status" value="2"/>
</dbReference>
<keyword evidence="2" id="KW-0677">Repeat</keyword>
<name>A0ABD2ZXP2_9GENT</name>
<dbReference type="PANTHER" id="PTHR47895">
    <property type="entry name" value="CYSTEINE AND HISTIDINE-RICH DOMAIN-CONTAINING PROTEIN RAR1"/>
    <property type="match status" value="1"/>
</dbReference>
<keyword evidence="1" id="KW-0479">Metal-binding</keyword>
<dbReference type="Gene3D" id="4.10.1130.20">
    <property type="match status" value="2"/>
</dbReference>
<evidence type="ECO:0000313" key="7">
    <source>
        <dbReference type="Proteomes" id="UP001630127"/>
    </source>
</evidence>
<organism evidence="6 7">
    <name type="scientific">Cinchona calisaya</name>
    <dbReference type="NCBI Taxonomy" id="153742"/>
    <lineage>
        <taxon>Eukaryota</taxon>
        <taxon>Viridiplantae</taxon>
        <taxon>Streptophyta</taxon>
        <taxon>Embryophyta</taxon>
        <taxon>Tracheophyta</taxon>
        <taxon>Spermatophyta</taxon>
        <taxon>Magnoliopsida</taxon>
        <taxon>eudicotyledons</taxon>
        <taxon>Gunneridae</taxon>
        <taxon>Pentapetalae</taxon>
        <taxon>asterids</taxon>
        <taxon>lamiids</taxon>
        <taxon>Gentianales</taxon>
        <taxon>Rubiaceae</taxon>
        <taxon>Cinchonoideae</taxon>
        <taxon>Cinchoneae</taxon>
        <taxon>Cinchona</taxon>
    </lineage>
</organism>
<evidence type="ECO:0000256" key="3">
    <source>
        <dbReference type="ARBA" id="ARBA00022833"/>
    </source>
</evidence>
<keyword evidence="7" id="KW-1185">Reference proteome</keyword>
<dbReference type="Proteomes" id="UP001630127">
    <property type="component" value="Unassembled WGS sequence"/>
</dbReference>
<proteinExistence type="predicted"/>
<evidence type="ECO:0000313" key="6">
    <source>
        <dbReference type="EMBL" id="KAL3524199.1"/>
    </source>
</evidence>
<evidence type="ECO:0000256" key="1">
    <source>
        <dbReference type="ARBA" id="ARBA00022723"/>
    </source>
</evidence>
<feature type="compositionally biased region" description="Polar residues" evidence="4">
    <location>
        <begin position="86"/>
        <end position="108"/>
    </location>
</feature>
<gene>
    <name evidence="6" type="ORF">ACH5RR_017033</name>
</gene>
<sequence length="192" mass="21397">MEKLRCQSIGCAAVFSEDDNPDDSCTYHDAPIFHDGIKEWSCCKKRSHDFSSFLEIPGSIRTMLQARKLVQGVDGFLCSDHGSQGRDLNSKATNTVGVASSESDSPSQEFHPPPVKKIIDINQPLTCKNKGCGKAFKEKDNHDTACSYHPGSAVFHDRMRGWKCCDIHVKEFDEFMTIPPCTQGWHNAEPMS</sequence>
<evidence type="ECO:0000256" key="4">
    <source>
        <dbReference type="SAM" id="MobiDB-lite"/>
    </source>
</evidence>
<dbReference type="GO" id="GO:0046872">
    <property type="term" value="F:metal ion binding"/>
    <property type="evidence" value="ECO:0007669"/>
    <property type="project" value="UniProtKB-KW"/>
</dbReference>
<dbReference type="Pfam" id="PF04968">
    <property type="entry name" value="CHORD"/>
    <property type="match status" value="2"/>
</dbReference>
<dbReference type="InterPro" id="IPR007051">
    <property type="entry name" value="CHORD_dom"/>
</dbReference>
<dbReference type="FunFam" id="4.10.1130.20:FF:000003">
    <property type="entry name" value="Cysteine and histidine-rich domain-containing protein RAR1"/>
    <property type="match status" value="1"/>
</dbReference>
<dbReference type="InterPro" id="IPR043316">
    <property type="entry name" value="RAR1"/>
</dbReference>
<protein>
    <recommendedName>
        <fullName evidence="5">CHORD domain-containing protein</fullName>
    </recommendedName>
</protein>
<evidence type="ECO:0000256" key="2">
    <source>
        <dbReference type="ARBA" id="ARBA00022737"/>
    </source>
</evidence>
<reference evidence="6 7" key="1">
    <citation type="submission" date="2024-11" db="EMBL/GenBank/DDBJ databases">
        <title>A near-complete genome assembly of Cinchona calisaya.</title>
        <authorList>
            <person name="Lian D.C."/>
            <person name="Zhao X.W."/>
            <person name="Wei L."/>
        </authorList>
    </citation>
    <scope>NUCLEOTIDE SEQUENCE [LARGE SCALE GENOMIC DNA]</scope>
    <source>
        <tissue evidence="6">Nenye</tissue>
    </source>
</reference>
<evidence type="ECO:0000259" key="5">
    <source>
        <dbReference type="PROSITE" id="PS51401"/>
    </source>
</evidence>
<comment type="caution">
    <text evidence="6">The sequence shown here is derived from an EMBL/GenBank/DDBJ whole genome shotgun (WGS) entry which is preliminary data.</text>
</comment>
<dbReference type="AlphaFoldDB" id="A0ABD2ZXP2"/>
<keyword evidence="3" id="KW-0862">Zinc</keyword>
<dbReference type="EMBL" id="JBJUIK010000007">
    <property type="protein sequence ID" value="KAL3524199.1"/>
    <property type="molecule type" value="Genomic_DNA"/>
</dbReference>
<feature type="domain" description="CHORD" evidence="5">
    <location>
        <begin position="127"/>
        <end position="186"/>
    </location>
</feature>
<dbReference type="PANTHER" id="PTHR47895:SF2">
    <property type="entry name" value="CYSTEINE AND HISTIDINE-RICH DOMAIN-CONTAINING PROTEIN RAR1"/>
    <property type="match status" value="1"/>
</dbReference>
<feature type="region of interest" description="Disordered" evidence="4">
    <location>
        <begin position="83"/>
        <end position="114"/>
    </location>
</feature>
<accession>A0ABD2ZXP2</accession>
<feature type="domain" description="CHORD" evidence="5">
    <location>
        <begin position="6"/>
        <end position="68"/>
    </location>
</feature>